<accession>A0A1L6BZU0</accession>
<dbReference type="EMBL" id="KX881915">
    <property type="protein sequence ID" value="APQ42916.1"/>
    <property type="molecule type" value="Genomic_DNA"/>
</dbReference>
<protein>
    <submittedName>
        <fullName evidence="3">Ribosomal protein S11</fullName>
    </submittedName>
</protein>
<dbReference type="GO" id="GO:1990904">
    <property type="term" value="C:ribonucleoprotein complex"/>
    <property type="evidence" value="ECO:0007669"/>
    <property type="project" value="UniProtKB-KW"/>
</dbReference>
<name>A0A1L6BZU0_9APIC</name>
<sequence>MYVQTLDINIDKKMKAKFQHTLINNIKNISSLNYKIIISSILFKFNNIFVTVSKFQKYGNTFIFITILKSLSCGQFKKKQSTYVKTKKLSLLTLNKLLNKFIIFLVYNENKNVHIIFKNQSHYKKTLLLLFIKFHLLKGINICTITHILNHPYNGCRLKKRKFK</sequence>
<dbReference type="AlphaFoldDB" id="A0A1L6BZU0"/>
<proteinExistence type="predicted"/>
<dbReference type="GO" id="GO:0003735">
    <property type="term" value="F:structural constituent of ribosome"/>
    <property type="evidence" value="ECO:0007669"/>
    <property type="project" value="InterPro"/>
</dbReference>
<keyword evidence="2" id="KW-0687">Ribonucleoprotein</keyword>
<evidence type="ECO:0000256" key="2">
    <source>
        <dbReference type="ARBA" id="ARBA00023274"/>
    </source>
</evidence>
<evidence type="ECO:0000256" key="1">
    <source>
        <dbReference type="ARBA" id="ARBA00022980"/>
    </source>
</evidence>
<dbReference type="GO" id="GO:0005840">
    <property type="term" value="C:ribosome"/>
    <property type="evidence" value="ECO:0007669"/>
    <property type="project" value="UniProtKB-KW"/>
</dbReference>
<keyword evidence="1 3" id="KW-0689">Ribosomal protein</keyword>
<gene>
    <name evidence="3" type="ORF">BLAP_12</name>
</gene>
<dbReference type="InterPro" id="IPR036967">
    <property type="entry name" value="Ribosomal_uS11_sf"/>
</dbReference>
<reference evidence="3" key="1">
    <citation type="journal article" date="2016" name="Vet. Parasitol.">
        <title>The apicoplast genomes of two taxonomic units of Babesia from sheep.</title>
        <authorList>
            <person name="Wang T."/>
            <person name="Guan G."/>
            <person name="Korhonen P.K."/>
            <person name="Koehler A.V."/>
            <person name="Hall R.S."/>
            <person name="Young N.D."/>
            <person name="Yin H."/>
            <person name="Gasser R.B."/>
        </authorList>
    </citation>
    <scope>NUCLEOTIDE SEQUENCE</scope>
</reference>
<dbReference type="Gene3D" id="3.30.420.80">
    <property type="entry name" value="Ribosomal protein S11"/>
    <property type="match status" value="1"/>
</dbReference>
<dbReference type="SUPFAM" id="SSF53137">
    <property type="entry name" value="Translational machinery components"/>
    <property type="match status" value="1"/>
</dbReference>
<organism evidence="3">
    <name type="scientific">Babesia sp. Lintan</name>
    <dbReference type="NCBI Taxonomy" id="462223"/>
    <lineage>
        <taxon>Eukaryota</taxon>
        <taxon>Sar</taxon>
        <taxon>Alveolata</taxon>
        <taxon>Apicomplexa</taxon>
        <taxon>Aconoidasida</taxon>
        <taxon>Piroplasmida</taxon>
        <taxon>Babesiidae</taxon>
        <taxon>Babesia</taxon>
    </lineage>
</organism>
<evidence type="ECO:0000313" key="3">
    <source>
        <dbReference type="EMBL" id="APQ42916.1"/>
    </source>
</evidence>
<dbReference type="GO" id="GO:0006412">
    <property type="term" value="P:translation"/>
    <property type="evidence" value="ECO:0007669"/>
    <property type="project" value="InterPro"/>
</dbReference>